<dbReference type="EMBL" id="MU005962">
    <property type="protein sequence ID" value="KAF2863265.1"/>
    <property type="molecule type" value="Genomic_DNA"/>
</dbReference>
<feature type="region of interest" description="Disordered" evidence="1">
    <location>
        <begin position="128"/>
        <end position="177"/>
    </location>
</feature>
<feature type="region of interest" description="Disordered" evidence="1">
    <location>
        <begin position="30"/>
        <end position="55"/>
    </location>
</feature>
<gene>
    <name evidence="3" type="ORF">K470DRAFT_255383</name>
</gene>
<evidence type="ECO:0000259" key="2">
    <source>
        <dbReference type="Pfam" id="PF05486"/>
    </source>
</evidence>
<dbReference type="PANTHER" id="PTHR12834:SF12">
    <property type="entry name" value="SIGNAL RECOGNITION PARTICLE 9 KDA PROTEIN"/>
    <property type="match status" value="1"/>
</dbReference>
<protein>
    <recommendedName>
        <fullName evidence="2">SRP9 domain-containing protein</fullName>
    </recommendedName>
</protein>
<dbReference type="InterPro" id="IPR039432">
    <property type="entry name" value="SRP9_dom"/>
</dbReference>
<evidence type="ECO:0000313" key="3">
    <source>
        <dbReference type="EMBL" id="KAF2863265.1"/>
    </source>
</evidence>
<feature type="compositionally biased region" description="Basic and acidic residues" evidence="1">
    <location>
        <begin position="133"/>
        <end position="144"/>
    </location>
</feature>
<dbReference type="AlphaFoldDB" id="A0A6A7C8G4"/>
<name>A0A6A7C8G4_9PEZI</name>
<proteinExistence type="predicted"/>
<dbReference type="GO" id="GO:0005786">
    <property type="term" value="C:signal recognition particle, endoplasmic reticulum targeting"/>
    <property type="evidence" value="ECO:0007669"/>
    <property type="project" value="TreeGrafter"/>
</dbReference>
<dbReference type="GO" id="GO:0006614">
    <property type="term" value="P:SRP-dependent cotranslational protein targeting to membrane"/>
    <property type="evidence" value="ECO:0007669"/>
    <property type="project" value="InterPro"/>
</dbReference>
<evidence type="ECO:0000313" key="4">
    <source>
        <dbReference type="Proteomes" id="UP000799421"/>
    </source>
</evidence>
<feature type="compositionally biased region" description="Polar residues" evidence="1">
    <location>
        <begin position="150"/>
        <end position="167"/>
    </location>
</feature>
<accession>A0A6A7C8G4</accession>
<organism evidence="3 4">
    <name type="scientific">Piedraia hortae CBS 480.64</name>
    <dbReference type="NCBI Taxonomy" id="1314780"/>
    <lineage>
        <taxon>Eukaryota</taxon>
        <taxon>Fungi</taxon>
        <taxon>Dikarya</taxon>
        <taxon>Ascomycota</taxon>
        <taxon>Pezizomycotina</taxon>
        <taxon>Dothideomycetes</taxon>
        <taxon>Dothideomycetidae</taxon>
        <taxon>Capnodiales</taxon>
        <taxon>Piedraiaceae</taxon>
        <taxon>Piedraia</taxon>
    </lineage>
</organism>
<dbReference type="Proteomes" id="UP000799421">
    <property type="component" value="Unassembled WGS sequence"/>
</dbReference>
<feature type="domain" description="SRP9" evidence="2">
    <location>
        <begin position="5"/>
        <end position="103"/>
    </location>
</feature>
<evidence type="ECO:0000256" key="1">
    <source>
        <dbReference type="SAM" id="MobiDB-lite"/>
    </source>
</evidence>
<dbReference type="OrthoDB" id="5419752at2759"/>
<dbReference type="Pfam" id="PF05486">
    <property type="entry name" value="SRP9-21"/>
    <property type="match status" value="1"/>
</dbReference>
<dbReference type="InterPro" id="IPR039914">
    <property type="entry name" value="SRP9-like"/>
</dbReference>
<keyword evidence="4" id="KW-1185">Reference proteome</keyword>
<dbReference type="PANTHER" id="PTHR12834">
    <property type="entry name" value="SIGNAL RECOGNITION PARTICLE 9 KDA PROTEIN"/>
    <property type="match status" value="1"/>
</dbReference>
<feature type="compositionally biased region" description="Basic and acidic residues" evidence="1">
    <location>
        <begin position="45"/>
        <end position="55"/>
    </location>
</feature>
<sequence>MVYLRTGDEWRKQSERLLHARPMARVTAKYKIAPSSPRGSKKASKKETLHIPEEKEKVERAPRAFLTLKTYDPKSGVTLKFKTCKATDLGRLIAEMDKLGCRMAGMEDSVLDHIQDQDVDMADSIETNGARSKGIDKTATEKDQSPVVVPQTSVRANKAPTQTSTSGVAKKKKKGKR</sequence>
<reference evidence="3" key="1">
    <citation type="journal article" date="2020" name="Stud. Mycol.">
        <title>101 Dothideomycetes genomes: a test case for predicting lifestyles and emergence of pathogens.</title>
        <authorList>
            <person name="Haridas S."/>
            <person name="Albert R."/>
            <person name="Binder M."/>
            <person name="Bloem J."/>
            <person name="Labutti K."/>
            <person name="Salamov A."/>
            <person name="Andreopoulos B."/>
            <person name="Baker S."/>
            <person name="Barry K."/>
            <person name="Bills G."/>
            <person name="Bluhm B."/>
            <person name="Cannon C."/>
            <person name="Castanera R."/>
            <person name="Culley D."/>
            <person name="Daum C."/>
            <person name="Ezra D."/>
            <person name="Gonzalez J."/>
            <person name="Henrissat B."/>
            <person name="Kuo A."/>
            <person name="Liang C."/>
            <person name="Lipzen A."/>
            <person name="Lutzoni F."/>
            <person name="Magnuson J."/>
            <person name="Mondo S."/>
            <person name="Nolan M."/>
            <person name="Ohm R."/>
            <person name="Pangilinan J."/>
            <person name="Park H.-J."/>
            <person name="Ramirez L."/>
            <person name="Alfaro M."/>
            <person name="Sun H."/>
            <person name="Tritt A."/>
            <person name="Yoshinaga Y."/>
            <person name="Zwiers L.-H."/>
            <person name="Turgeon B."/>
            <person name="Goodwin S."/>
            <person name="Spatafora J."/>
            <person name="Crous P."/>
            <person name="Grigoriev I."/>
        </authorList>
    </citation>
    <scope>NUCLEOTIDE SEQUENCE</scope>
    <source>
        <strain evidence="3">CBS 480.64</strain>
    </source>
</reference>